<keyword evidence="12 15" id="KW-0139">CF(1)</keyword>
<dbReference type="EMBL" id="MDSU01000018">
    <property type="protein sequence ID" value="OSS41452.1"/>
    <property type="molecule type" value="Genomic_DNA"/>
</dbReference>
<evidence type="ECO:0000256" key="1">
    <source>
        <dbReference type="ARBA" id="ARBA00003784"/>
    </source>
</evidence>
<dbReference type="CDD" id="cd01132">
    <property type="entry name" value="F1-ATPase_alpha_CD"/>
    <property type="match status" value="1"/>
</dbReference>
<keyword evidence="8 15" id="KW-0067">ATP-binding</keyword>
<dbReference type="PANTHER" id="PTHR48082:SF2">
    <property type="entry name" value="ATP SYNTHASE SUBUNIT ALPHA, MITOCHONDRIAL"/>
    <property type="match status" value="1"/>
</dbReference>
<feature type="domain" description="ATPase F1/V1/A1 complex alpha/beta subunit nucleotide-binding" evidence="16">
    <location>
        <begin position="149"/>
        <end position="364"/>
    </location>
</feature>
<dbReference type="HAMAP" id="MF_01346">
    <property type="entry name" value="ATP_synth_alpha_bact"/>
    <property type="match status" value="1"/>
</dbReference>
<evidence type="ECO:0000256" key="9">
    <source>
        <dbReference type="ARBA" id="ARBA00022967"/>
    </source>
</evidence>
<keyword evidence="4 15" id="KW-0813">Transport</keyword>
<feature type="domain" description="ATPase F1/V1/A1 complex alpha/beta subunit N-terminal" evidence="18">
    <location>
        <begin position="25"/>
        <end position="92"/>
    </location>
</feature>
<evidence type="ECO:0000256" key="14">
    <source>
        <dbReference type="ARBA" id="ARBA00026013"/>
    </source>
</evidence>
<keyword evidence="20" id="KW-1185">Reference proteome</keyword>
<keyword evidence="9 15" id="KW-1278">Translocase</keyword>
<dbReference type="Pfam" id="PF00306">
    <property type="entry name" value="ATP-synt_ab_C"/>
    <property type="match status" value="1"/>
</dbReference>
<dbReference type="InterPro" id="IPR027417">
    <property type="entry name" value="P-loop_NTPase"/>
</dbReference>
<reference evidence="19 20" key="1">
    <citation type="journal article" date="2017" name="Front. Microbiol.">
        <title>Genome Sequence of Desulfurella amilsii Strain TR1 and Comparative Genomics of Desulfurellaceae Family.</title>
        <authorList>
            <person name="Florentino A.P."/>
            <person name="Stams A.J."/>
            <person name="Sanchez-Andrea I."/>
        </authorList>
    </citation>
    <scope>NUCLEOTIDE SEQUENCE [LARGE SCALE GENOMIC DNA]</scope>
    <source>
        <strain evidence="19 20">TR1</strain>
    </source>
</reference>
<evidence type="ECO:0000256" key="15">
    <source>
        <dbReference type="HAMAP-Rule" id="MF_01346"/>
    </source>
</evidence>
<dbReference type="SUPFAM" id="SSF50615">
    <property type="entry name" value="N-terminal domain of alpha and beta subunits of F1 ATP synthase"/>
    <property type="match status" value="1"/>
</dbReference>
<keyword evidence="13 15" id="KW-0066">ATP synthesis</keyword>
<dbReference type="NCBIfam" id="TIGR00962">
    <property type="entry name" value="atpA"/>
    <property type="match status" value="1"/>
</dbReference>
<evidence type="ECO:0000256" key="11">
    <source>
        <dbReference type="ARBA" id="ARBA00023136"/>
    </source>
</evidence>
<dbReference type="GO" id="GO:0016787">
    <property type="term" value="F:hydrolase activity"/>
    <property type="evidence" value="ECO:0007669"/>
    <property type="project" value="UniProtKB-KW"/>
</dbReference>
<dbReference type="Gene3D" id="2.40.30.20">
    <property type="match status" value="1"/>
</dbReference>
<dbReference type="EC" id="7.1.2.2" evidence="15"/>
<evidence type="ECO:0000256" key="6">
    <source>
        <dbReference type="ARBA" id="ARBA00022741"/>
    </source>
</evidence>
<evidence type="ECO:0000259" key="18">
    <source>
        <dbReference type="Pfam" id="PF02874"/>
    </source>
</evidence>
<keyword evidence="15" id="KW-1003">Cell membrane</keyword>
<dbReference type="GO" id="GO:0005524">
    <property type="term" value="F:ATP binding"/>
    <property type="evidence" value="ECO:0007669"/>
    <property type="project" value="UniProtKB-UniRule"/>
</dbReference>
<keyword evidence="7 15" id="KW-0375">Hydrogen ion transport</keyword>
<sequence>MNIKPSEISEIIAKEIEQAKDFVEVSEVGKVLSVGDGIARIYGLTNVMANELIEFQNGVVGMALNLEEDNVGAVILGEDTGIKEGDSVKRTGKITQVPVGDALVGRVVDALGNPIDGMGPINSQHYRRIEIKAPGIVKRQPVKEPLQTGIKAIDTMIPIGRGQRELIIGDRQVGKTQIALDTIVNQKGENVYCIYVAIGQKRSTIARMKKQLENLGAMEYTTIVAATASDPAPLQYLAPYAGVTMGEHFRDNGKHALLIYDDLSKHAQAYRQMSLLLRRPPGREAYPGDVFYLHSRLLERAAKLSDELGGGSLTALPIIETQAGDISAYIPTNVISITDGQIFLEADLFYAGIRPAVNVGLSVSRVGGAAQIKAMKQVAGMLRLSLAQYRELAAFAQFGSDLDKLTLQQLNRGSKLVEVLKQPPFAPITVHKQILIIYAGNNGFLDDLPNKALKKYEEELYKFIETKYPDIFQELKDKRTINDELKSKMDKALEEFKTIFRA</sequence>
<dbReference type="PROSITE" id="PS00152">
    <property type="entry name" value="ATPASE_ALPHA_BETA"/>
    <property type="match status" value="1"/>
</dbReference>
<evidence type="ECO:0000256" key="4">
    <source>
        <dbReference type="ARBA" id="ARBA00022448"/>
    </source>
</evidence>
<evidence type="ECO:0000313" key="20">
    <source>
        <dbReference type="Proteomes" id="UP000194141"/>
    </source>
</evidence>
<keyword evidence="11 15" id="KW-0472">Membrane</keyword>
<dbReference type="Proteomes" id="UP000194141">
    <property type="component" value="Unassembled WGS sequence"/>
</dbReference>
<comment type="similarity">
    <text evidence="3 15">Belongs to the ATPase alpha/beta chains family.</text>
</comment>
<evidence type="ECO:0000256" key="3">
    <source>
        <dbReference type="ARBA" id="ARBA00008936"/>
    </source>
</evidence>
<comment type="caution">
    <text evidence="19">The sequence shown here is derived from an EMBL/GenBank/DDBJ whole genome shotgun (WGS) entry which is preliminary data.</text>
</comment>
<dbReference type="NCBIfam" id="NF009884">
    <property type="entry name" value="PRK13343.1"/>
    <property type="match status" value="1"/>
</dbReference>
<evidence type="ECO:0000256" key="10">
    <source>
        <dbReference type="ARBA" id="ARBA00023065"/>
    </source>
</evidence>
<dbReference type="InterPro" id="IPR005294">
    <property type="entry name" value="ATP_synth_F1_asu"/>
</dbReference>
<dbReference type="FunFam" id="2.40.30.20:FF:000001">
    <property type="entry name" value="ATP synthase subunit alpha"/>
    <property type="match status" value="1"/>
</dbReference>
<keyword evidence="19" id="KW-0378">Hydrolase</keyword>
<dbReference type="FunFam" id="3.40.50.300:FF:000002">
    <property type="entry name" value="ATP synthase subunit alpha"/>
    <property type="match status" value="1"/>
</dbReference>
<dbReference type="InterPro" id="IPR000793">
    <property type="entry name" value="ATP_synth_asu_C"/>
</dbReference>
<feature type="binding site" evidence="15">
    <location>
        <begin position="169"/>
        <end position="176"/>
    </location>
    <ligand>
        <name>ATP</name>
        <dbReference type="ChEBI" id="CHEBI:30616"/>
    </ligand>
</feature>
<keyword evidence="10 15" id="KW-0406">Ion transport</keyword>
<evidence type="ECO:0000313" key="19">
    <source>
        <dbReference type="EMBL" id="OSS41452.1"/>
    </source>
</evidence>
<dbReference type="Gene3D" id="3.40.50.300">
    <property type="entry name" value="P-loop containing nucleotide triphosphate hydrolases"/>
    <property type="match status" value="1"/>
</dbReference>
<proteinExistence type="inferred from homology"/>
<evidence type="ECO:0000256" key="8">
    <source>
        <dbReference type="ARBA" id="ARBA00022840"/>
    </source>
</evidence>
<dbReference type="GO" id="GO:0046933">
    <property type="term" value="F:proton-transporting ATP synthase activity, rotational mechanism"/>
    <property type="evidence" value="ECO:0007669"/>
    <property type="project" value="UniProtKB-UniRule"/>
</dbReference>
<evidence type="ECO:0000259" key="17">
    <source>
        <dbReference type="Pfam" id="PF00306"/>
    </source>
</evidence>
<dbReference type="AlphaFoldDB" id="A0A1X4XV97"/>
<evidence type="ECO:0000256" key="5">
    <source>
        <dbReference type="ARBA" id="ARBA00022519"/>
    </source>
</evidence>
<dbReference type="InterPro" id="IPR000194">
    <property type="entry name" value="ATPase_F1/V1/A1_a/bsu_nucl-bd"/>
</dbReference>
<dbReference type="CDD" id="cd18113">
    <property type="entry name" value="ATP-synt_F1_alpha_C"/>
    <property type="match status" value="1"/>
</dbReference>
<dbReference type="InterPro" id="IPR023366">
    <property type="entry name" value="ATP_synth_asu-like_sf"/>
</dbReference>
<dbReference type="SUPFAM" id="SSF47917">
    <property type="entry name" value="C-terminal domain of alpha and beta subunits of F1 ATP synthase"/>
    <property type="match status" value="1"/>
</dbReference>
<dbReference type="GO" id="GO:0045259">
    <property type="term" value="C:proton-transporting ATP synthase complex"/>
    <property type="evidence" value="ECO:0007669"/>
    <property type="project" value="UniProtKB-KW"/>
</dbReference>
<dbReference type="OrthoDB" id="9803053at2"/>
<dbReference type="InterPro" id="IPR033732">
    <property type="entry name" value="ATP_synth_F1_a_nt-bd_dom"/>
</dbReference>
<dbReference type="GO" id="GO:0005886">
    <property type="term" value="C:plasma membrane"/>
    <property type="evidence" value="ECO:0007669"/>
    <property type="project" value="UniProtKB-SubCell"/>
</dbReference>
<evidence type="ECO:0000259" key="16">
    <source>
        <dbReference type="Pfam" id="PF00006"/>
    </source>
</evidence>
<dbReference type="InterPro" id="IPR020003">
    <property type="entry name" value="ATPase_a/bsu_AS"/>
</dbReference>
<comment type="subunit">
    <text evidence="14">F-type ATPases have 2 components, CF(1) - the catalytic core - and CF(0) - the membrane proton channel. CF(1) has five subunits: alpha(3), beta(3), gamma(1), delta(1), epsilon(1). CF(0) has four main subunits: a(1), b(1), b'(1) and c(9-12).</text>
</comment>
<feature type="site" description="Required for activity" evidence="15">
    <location>
        <position position="362"/>
    </location>
</feature>
<evidence type="ECO:0000256" key="2">
    <source>
        <dbReference type="ARBA" id="ARBA00004170"/>
    </source>
</evidence>
<feature type="domain" description="ATP synthase alpha subunit C-terminal" evidence="17">
    <location>
        <begin position="371"/>
        <end position="496"/>
    </location>
</feature>
<keyword evidence="6 15" id="KW-0547">Nucleotide-binding</keyword>
<dbReference type="PANTHER" id="PTHR48082">
    <property type="entry name" value="ATP SYNTHASE SUBUNIT ALPHA, MITOCHONDRIAL"/>
    <property type="match status" value="1"/>
</dbReference>
<evidence type="ECO:0000256" key="13">
    <source>
        <dbReference type="ARBA" id="ARBA00023310"/>
    </source>
</evidence>
<dbReference type="InterPro" id="IPR036121">
    <property type="entry name" value="ATPase_F1/V1/A1_a/bsu_N_sf"/>
</dbReference>
<dbReference type="PIRSF" id="PIRSF039088">
    <property type="entry name" value="F_ATPase_subunit_alpha"/>
    <property type="match status" value="1"/>
</dbReference>
<comment type="catalytic activity">
    <reaction evidence="15">
        <text>ATP + H2O + 4 H(+)(in) = ADP + phosphate + 5 H(+)(out)</text>
        <dbReference type="Rhea" id="RHEA:57720"/>
        <dbReference type="ChEBI" id="CHEBI:15377"/>
        <dbReference type="ChEBI" id="CHEBI:15378"/>
        <dbReference type="ChEBI" id="CHEBI:30616"/>
        <dbReference type="ChEBI" id="CHEBI:43474"/>
        <dbReference type="ChEBI" id="CHEBI:456216"/>
        <dbReference type="EC" id="7.1.2.2"/>
    </reaction>
</comment>
<dbReference type="GO" id="GO:0043531">
    <property type="term" value="F:ADP binding"/>
    <property type="evidence" value="ECO:0007669"/>
    <property type="project" value="TreeGrafter"/>
</dbReference>
<protein>
    <recommendedName>
        <fullName evidence="15">ATP synthase subunit alpha</fullName>
        <ecNumber evidence="15">7.1.2.2</ecNumber>
    </recommendedName>
    <alternativeName>
        <fullName evidence="15">ATP synthase F1 sector subunit alpha</fullName>
    </alternativeName>
    <alternativeName>
        <fullName evidence="15">F-ATPase subunit alpha</fullName>
    </alternativeName>
</protein>
<dbReference type="SUPFAM" id="SSF52540">
    <property type="entry name" value="P-loop containing nucleoside triphosphate hydrolases"/>
    <property type="match status" value="1"/>
</dbReference>
<dbReference type="FunFam" id="1.20.150.20:FF:000001">
    <property type="entry name" value="ATP synthase subunit alpha"/>
    <property type="match status" value="1"/>
</dbReference>
<evidence type="ECO:0000256" key="12">
    <source>
        <dbReference type="ARBA" id="ARBA00023196"/>
    </source>
</evidence>
<dbReference type="STRING" id="1562698.DESAMIL20_1005"/>
<gene>
    <name evidence="15" type="primary">atpA</name>
    <name evidence="19" type="ORF">DESAMIL20_1005</name>
</gene>
<dbReference type="InterPro" id="IPR038376">
    <property type="entry name" value="ATP_synth_asu_C_sf"/>
</dbReference>
<name>A0A1X4XV97_9BACT</name>
<comment type="function">
    <text evidence="1 15">Produces ATP from ADP in the presence of a proton gradient across the membrane. The alpha chain is a regulatory subunit.</text>
</comment>
<dbReference type="Pfam" id="PF02874">
    <property type="entry name" value="ATP-synt_ab_N"/>
    <property type="match status" value="1"/>
</dbReference>
<keyword evidence="5" id="KW-0997">Cell inner membrane</keyword>
<dbReference type="CDD" id="cd18116">
    <property type="entry name" value="ATP-synt_F1_alpha_N"/>
    <property type="match status" value="1"/>
</dbReference>
<dbReference type="InterPro" id="IPR004100">
    <property type="entry name" value="ATPase_F1/V1/A1_a/bsu_N"/>
</dbReference>
<comment type="subcellular location">
    <subcellularLocation>
        <location evidence="15">Cell membrane</location>
        <topology evidence="15">Peripheral membrane protein</topology>
    </subcellularLocation>
    <subcellularLocation>
        <location evidence="2">Membrane</location>
        <topology evidence="2">Peripheral membrane protein</topology>
    </subcellularLocation>
</comment>
<accession>A0A1X4XV97</accession>
<organism evidence="19 20">
    <name type="scientific">Desulfurella amilsii</name>
    <dbReference type="NCBI Taxonomy" id="1562698"/>
    <lineage>
        <taxon>Bacteria</taxon>
        <taxon>Pseudomonadati</taxon>
        <taxon>Campylobacterota</taxon>
        <taxon>Desulfurellia</taxon>
        <taxon>Desulfurellales</taxon>
        <taxon>Desulfurellaceae</taxon>
        <taxon>Desulfurella</taxon>
    </lineage>
</organism>
<dbReference type="RefSeq" id="WP_086033708.1">
    <property type="nucleotide sequence ID" value="NZ_MDSU01000018.1"/>
</dbReference>
<dbReference type="Gene3D" id="1.20.150.20">
    <property type="entry name" value="ATP synthase alpha/beta chain, C-terminal domain"/>
    <property type="match status" value="1"/>
</dbReference>
<evidence type="ECO:0000256" key="7">
    <source>
        <dbReference type="ARBA" id="ARBA00022781"/>
    </source>
</evidence>
<dbReference type="Pfam" id="PF00006">
    <property type="entry name" value="ATP-synt_ab"/>
    <property type="match status" value="1"/>
</dbReference>